<dbReference type="InterPro" id="IPR036425">
    <property type="entry name" value="MoaB/Mog-like_dom_sf"/>
</dbReference>
<feature type="domain" description="MoaB/Mog" evidence="1">
    <location>
        <begin position="13"/>
        <end position="179"/>
    </location>
</feature>
<dbReference type="Pfam" id="PF00994">
    <property type="entry name" value="MoCF_biosynth"/>
    <property type="match status" value="1"/>
</dbReference>
<proteinExistence type="predicted"/>
<dbReference type="PANTHER" id="PTHR13939:SF0">
    <property type="entry name" value="NMN AMIDOHYDROLASE-LIKE PROTEIN YFAY"/>
    <property type="match status" value="1"/>
</dbReference>
<dbReference type="PANTHER" id="PTHR13939">
    <property type="entry name" value="NICOTINAMIDE-NUCLEOTIDE AMIDOHYDROLASE PNCC"/>
    <property type="match status" value="1"/>
</dbReference>
<protein>
    <recommendedName>
        <fullName evidence="1">MoaB/Mog domain-containing protein</fullName>
    </recommendedName>
</protein>
<reference evidence="2 3" key="1">
    <citation type="submission" date="2017-05" db="EMBL/GenBank/DDBJ databases">
        <title>Streptomyces alboflavus Genome sequencing and assembly.</title>
        <authorList>
            <person name="Wang Y."/>
            <person name="Du B."/>
            <person name="Ding Y."/>
            <person name="Liu H."/>
            <person name="Hou Q."/>
            <person name="Liu K."/>
            <person name="Wang C."/>
            <person name="Yao L."/>
        </authorList>
    </citation>
    <scope>NUCLEOTIDE SEQUENCE [LARGE SCALE GENOMIC DNA]</scope>
    <source>
        <strain evidence="2 3">MDJK44</strain>
    </source>
</reference>
<dbReference type="OrthoDB" id="9805307at2"/>
<dbReference type="CDD" id="cd00885">
    <property type="entry name" value="cinA"/>
    <property type="match status" value="1"/>
</dbReference>
<dbReference type="eggNOG" id="COG1058">
    <property type="taxonomic scope" value="Bacteria"/>
</dbReference>
<sequence>MLEPLTPAPRTACVITVGDELLRGEIADTNGTEASRRLTAHGIATRSRHTVADDRQDISDAVGHGLGQAWLVLVIGGLGPTSDDVTRYAVGHALGLDMEDREEAWDAVCRRLVDLRIDVHPDNRRQARFPVGSVLLPNAHGTAWGATVTVGGRHVVLLPGPPKECLPMLDAALAGVGARPAATADPRWRTMGLPEPEVAARVDAVLKATPGARATAGYCWRYPYVDVTLHGGAERSDTAAALTELVGEALAGHVVGRDGRSAGERLADRVTSARGDSAAGAPVRLTIEDSLSHGRFQQWYEGLAAEAAEAAETPEADGSPAGIHVAATGTWHTGSPTDHRGSVAMTCRVTVDGTTHTYRLDEPNLGPEVLDGAAEFIAWSVLRALDAEPASGA</sequence>
<organism evidence="2 3">
    <name type="scientific">Streptomyces alboflavus</name>
    <dbReference type="NCBI Taxonomy" id="67267"/>
    <lineage>
        <taxon>Bacteria</taxon>
        <taxon>Bacillati</taxon>
        <taxon>Actinomycetota</taxon>
        <taxon>Actinomycetes</taxon>
        <taxon>Kitasatosporales</taxon>
        <taxon>Streptomycetaceae</taxon>
        <taxon>Streptomyces</taxon>
    </lineage>
</organism>
<name>A0A1Z1WEI1_9ACTN</name>
<gene>
    <name evidence="2" type="ORF">SMD44_04233</name>
</gene>
<dbReference type="AlphaFoldDB" id="A0A1Z1WEI1"/>
<dbReference type="SUPFAM" id="SSF53218">
    <property type="entry name" value="Molybdenum cofactor biosynthesis proteins"/>
    <property type="match status" value="1"/>
</dbReference>
<keyword evidence="3" id="KW-1185">Reference proteome</keyword>
<dbReference type="InterPro" id="IPR001453">
    <property type="entry name" value="MoaB/Mog_dom"/>
</dbReference>
<dbReference type="RefSeq" id="WP_087884907.1">
    <property type="nucleotide sequence ID" value="NZ_CP021748.1"/>
</dbReference>
<dbReference type="STRING" id="67267.GCA_000716675_01584"/>
<accession>A0A1Z1WEI1</accession>
<dbReference type="EMBL" id="CP021748">
    <property type="protein sequence ID" value="ARX84778.1"/>
    <property type="molecule type" value="Genomic_DNA"/>
</dbReference>
<dbReference type="InterPro" id="IPR050101">
    <property type="entry name" value="CinA"/>
</dbReference>
<evidence type="ECO:0000313" key="3">
    <source>
        <dbReference type="Proteomes" id="UP000195880"/>
    </source>
</evidence>
<evidence type="ECO:0000259" key="1">
    <source>
        <dbReference type="SMART" id="SM00852"/>
    </source>
</evidence>
<dbReference type="Proteomes" id="UP000195880">
    <property type="component" value="Chromosome"/>
</dbReference>
<dbReference type="SMART" id="SM00852">
    <property type="entry name" value="MoCF_biosynth"/>
    <property type="match status" value="1"/>
</dbReference>
<evidence type="ECO:0000313" key="2">
    <source>
        <dbReference type="EMBL" id="ARX84778.1"/>
    </source>
</evidence>
<dbReference type="KEGG" id="salf:SMD44_04233"/>
<dbReference type="Gene3D" id="3.40.980.10">
    <property type="entry name" value="MoaB/Mog-like domain"/>
    <property type="match status" value="1"/>
</dbReference>